<accession>A0A0R0GD12</accession>
<dbReference type="Gramene" id="KRH16268">
    <property type="protein sequence ID" value="KRH16268"/>
    <property type="gene ID" value="GLYMA_14G144600"/>
</dbReference>
<organism evidence="2">
    <name type="scientific">Glycine max</name>
    <name type="common">Soybean</name>
    <name type="synonym">Glycine hispida</name>
    <dbReference type="NCBI Taxonomy" id="3847"/>
    <lineage>
        <taxon>Eukaryota</taxon>
        <taxon>Viridiplantae</taxon>
        <taxon>Streptophyta</taxon>
        <taxon>Embryophyta</taxon>
        <taxon>Tracheophyta</taxon>
        <taxon>Spermatophyta</taxon>
        <taxon>Magnoliopsida</taxon>
        <taxon>eudicotyledons</taxon>
        <taxon>Gunneridae</taxon>
        <taxon>Pentapetalae</taxon>
        <taxon>rosids</taxon>
        <taxon>fabids</taxon>
        <taxon>Fabales</taxon>
        <taxon>Fabaceae</taxon>
        <taxon>Papilionoideae</taxon>
        <taxon>50 kb inversion clade</taxon>
        <taxon>NPAAA clade</taxon>
        <taxon>indigoferoid/millettioid clade</taxon>
        <taxon>Phaseoleae</taxon>
        <taxon>Glycine</taxon>
        <taxon>Glycine subgen. Soja</taxon>
    </lineage>
</organism>
<reference evidence="2 3" key="1">
    <citation type="journal article" date="2010" name="Nature">
        <title>Genome sequence of the palaeopolyploid soybean.</title>
        <authorList>
            <person name="Schmutz J."/>
            <person name="Cannon S.B."/>
            <person name="Schlueter J."/>
            <person name="Ma J."/>
            <person name="Mitros T."/>
            <person name="Nelson W."/>
            <person name="Hyten D.L."/>
            <person name="Song Q."/>
            <person name="Thelen J.J."/>
            <person name="Cheng J."/>
            <person name="Xu D."/>
            <person name="Hellsten U."/>
            <person name="May G.D."/>
            <person name="Yu Y."/>
            <person name="Sakurai T."/>
            <person name="Umezawa T."/>
            <person name="Bhattacharyya M.K."/>
            <person name="Sandhu D."/>
            <person name="Valliyodan B."/>
            <person name="Lindquist E."/>
            <person name="Peto M."/>
            <person name="Grant D."/>
            <person name="Shu S."/>
            <person name="Goodstein D."/>
            <person name="Barry K."/>
            <person name="Futrell-Griggs M."/>
            <person name="Abernathy B."/>
            <person name="Du J."/>
            <person name="Tian Z."/>
            <person name="Zhu L."/>
            <person name="Gill N."/>
            <person name="Joshi T."/>
            <person name="Libault M."/>
            <person name="Sethuraman A."/>
            <person name="Zhang X.-C."/>
            <person name="Shinozaki K."/>
            <person name="Nguyen H.T."/>
            <person name="Wing R.A."/>
            <person name="Cregan P."/>
            <person name="Specht J."/>
            <person name="Grimwood J."/>
            <person name="Rokhsar D."/>
            <person name="Stacey G."/>
            <person name="Shoemaker R.C."/>
            <person name="Jackson S.A."/>
        </authorList>
    </citation>
    <scope>NUCLEOTIDE SEQUENCE</scope>
    <source>
        <strain evidence="3">cv. Williams 82</strain>
        <tissue evidence="2">Callus</tissue>
    </source>
</reference>
<dbReference type="PaxDb" id="3847-GLYMA14G22065.1"/>
<gene>
    <name evidence="2" type="ORF">GLYMA_14G144600</name>
</gene>
<feature type="transmembrane region" description="Helical" evidence="1">
    <location>
        <begin position="6"/>
        <end position="25"/>
    </location>
</feature>
<keyword evidence="1" id="KW-1133">Transmembrane helix</keyword>
<dbReference type="Proteomes" id="UP000008827">
    <property type="component" value="Chromosome 14"/>
</dbReference>
<reference evidence="2" key="3">
    <citation type="submission" date="2018-07" db="EMBL/GenBank/DDBJ databases">
        <title>WGS assembly of Glycine max.</title>
        <authorList>
            <person name="Schmutz J."/>
            <person name="Cannon S."/>
            <person name="Schlueter J."/>
            <person name="Ma J."/>
            <person name="Mitros T."/>
            <person name="Nelson W."/>
            <person name="Hyten D."/>
            <person name="Song Q."/>
            <person name="Thelen J."/>
            <person name="Cheng J."/>
            <person name="Xu D."/>
            <person name="Hellsten U."/>
            <person name="May G."/>
            <person name="Yu Y."/>
            <person name="Sakurai T."/>
            <person name="Umezawa T."/>
            <person name="Bhattacharyya M."/>
            <person name="Sandhu D."/>
            <person name="Valliyodan B."/>
            <person name="Lindquist E."/>
            <person name="Peto M."/>
            <person name="Grant D."/>
            <person name="Shu S."/>
            <person name="Goodstein D."/>
            <person name="Barry K."/>
            <person name="Futrell-Griggs M."/>
            <person name="Abernathy B."/>
            <person name="Du J."/>
            <person name="Tian Z."/>
            <person name="Zhu L."/>
            <person name="Gill N."/>
            <person name="Joshi T."/>
            <person name="Libault M."/>
            <person name="Sethuraman A."/>
            <person name="Zhang X."/>
            <person name="Shinozaki K."/>
            <person name="Nguyen H."/>
            <person name="Wing R."/>
            <person name="Cregan P."/>
            <person name="Specht J."/>
            <person name="Grimwood J."/>
            <person name="Rokhsar D."/>
            <person name="Stacey G."/>
            <person name="Shoemaker R."/>
            <person name="Jackson S."/>
        </authorList>
    </citation>
    <scope>NUCLEOTIDE SEQUENCE</scope>
    <source>
        <tissue evidence="2">Callus</tissue>
    </source>
</reference>
<keyword evidence="1" id="KW-0812">Transmembrane</keyword>
<name>A0A0R0GD12_SOYBN</name>
<sequence length="86" mass="10224">MCFDFPLPVLFFFLFFFTACSLFLLKLPFFFLPPFEDDALVLLFSKCRTKMTEMPNGKLKDLCQCNNFWFFSKATLTMSLYIPWNS</sequence>
<proteinExistence type="predicted"/>
<protein>
    <submittedName>
        <fullName evidence="2 3">Uncharacterized protein</fullName>
    </submittedName>
</protein>
<dbReference type="EnsemblPlants" id="KRH16268">
    <property type="protein sequence ID" value="KRH16268"/>
    <property type="gene ID" value="GLYMA_14G144600"/>
</dbReference>
<evidence type="ECO:0000313" key="2">
    <source>
        <dbReference type="EMBL" id="KRH16268.1"/>
    </source>
</evidence>
<dbReference type="EMBL" id="CM000847">
    <property type="protein sequence ID" value="KRH16268.1"/>
    <property type="molecule type" value="Genomic_DNA"/>
</dbReference>
<dbReference type="AlphaFoldDB" id="A0A0R0GD12"/>
<dbReference type="InParanoid" id="A0A0R0GD12"/>
<evidence type="ECO:0000313" key="3">
    <source>
        <dbReference type="EnsemblPlants" id="KRH16268"/>
    </source>
</evidence>
<evidence type="ECO:0000256" key="1">
    <source>
        <dbReference type="SAM" id="Phobius"/>
    </source>
</evidence>
<evidence type="ECO:0000313" key="4">
    <source>
        <dbReference type="Proteomes" id="UP000008827"/>
    </source>
</evidence>
<reference evidence="3" key="2">
    <citation type="submission" date="2018-02" db="UniProtKB">
        <authorList>
            <consortium name="EnsemblPlants"/>
        </authorList>
    </citation>
    <scope>IDENTIFICATION</scope>
    <source>
        <strain evidence="3">Williams 82</strain>
    </source>
</reference>
<dbReference type="SMR" id="A0A0R0GD12"/>
<keyword evidence="1" id="KW-0472">Membrane</keyword>
<keyword evidence="4" id="KW-1185">Reference proteome</keyword>